<evidence type="ECO:0000313" key="1">
    <source>
        <dbReference type="EMBL" id="TNN85983.1"/>
    </source>
</evidence>
<dbReference type="AlphaFoldDB" id="A0A4Z2J8J3"/>
<protein>
    <submittedName>
        <fullName evidence="1">Uncharacterized protein</fullName>
    </submittedName>
</protein>
<proteinExistence type="predicted"/>
<accession>A0A4Z2J8J3</accession>
<reference evidence="1 2" key="1">
    <citation type="submission" date="2019-03" db="EMBL/GenBank/DDBJ databases">
        <title>First draft genome of Liparis tanakae, snailfish: a comprehensive survey of snailfish specific genes.</title>
        <authorList>
            <person name="Kim W."/>
            <person name="Song I."/>
            <person name="Jeong J.-H."/>
            <person name="Kim D."/>
            <person name="Kim S."/>
            <person name="Ryu S."/>
            <person name="Song J.Y."/>
            <person name="Lee S.K."/>
        </authorList>
    </citation>
    <scope>NUCLEOTIDE SEQUENCE [LARGE SCALE GENOMIC DNA]</scope>
    <source>
        <tissue evidence="1">Muscle</tissue>
    </source>
</reference>
<keyword evidence="2" id="KW-1185">Reference proteome</keyword>
<name>A0A4Z2J8J3_9TELE</name>
<sequence>MHTEGLDNSGILTLRIRHLHSICDCSCRRKVSVRRCSCCICCMRSRCRARFCGMGYRWQPYRKRSGTPPCAADDEHVVVEVAHGGALDAGHLRRQALQDLVGDARADLLLGRLLALRVALGAAGRRVVEVGGRHRHLEHAVVVDQRQRVHVLPLAALRVVARGHRLQAVLVVRVDGRARRHVHVAVLQAHRLHVAQDFGRRFQVVPLVLLGLVDADVFEARAEVPVAADAVQDILDAGEAEGVLARGQVAHLLPGVAIGVVALHRLGEARLHGTGHVDVGLRGGDGVAVQVVVDVRQVDPAVLVDEVAHALAQVVPSFRHASHHHDDVHVLAEARLKGRHVGRPELHIRGLEVLEADGVALHRLRHQPEAGLVGAHQRLRLHHPGQVGGLDLRQPQEPEQLLEVAASLLRVLLHPLHHGLEQHLLGVHSDLRVGQPVAHQVKGQRVELLVLDDLVEVAADHVGGPESQLVQGVHVREAVHRHAVGQAQLLLQELATEILQLQQEESSSETTKHSSGWRTDLWAENSQLWTLPLAAPLLKASVTSQNKPCFRCSFCRRDSSEQWEEEDEDAVQSSDFHKLIGFIPVTAGKRENKDQRC</sequence>
<dbReference type="EMBL" id="SRLO01000018">
    <property type="protein sequence ID" value="TNN85983.1"/>
    <property type="molecule type" value="Genomic_DNA"/>
</dbReference>
<evidence type="ECO:0000313" key="2">
    <source>
        <dbReference type="Proteomes" id="UP000314294"/>
    </source>
</evidence>
<dbReference type="Proteomes" id="UP000314294">
    <property type="component" value="Unassembled WGS sequence"/>
</dbReference>
<gene>
    <name evidence="1" type="ORF">EYF80_003827</name>
</gene>
<comment type="caution">
    <text evidence="1">The sequence shown here is derived from an EMBL/GenBank/DDBJ whole genome shotgun (WGS) entry which is preliminary data.</text>
</comment>
<organism evidence="1 2">
    <name type="scientific">Liparis tanakae</name>
    <name type="common">Tanaka's snailfish</name>
    <dbReference type="NCBI Taxonomy" id="230148"/>
    <lineage>
        <taxon>Eukaryota</taxon>
        <taxon>Metazoa</taxon>
        <taxon>Chordata</taxon>
        <taxon>Craniata</taxon>
        <taxon>Vertebrata</taxon>
        <taxon>Euteleostomi</taxon>
        <taxon>Actinopterygii</taxon>
        <taxon>Neopterygii</taxon>
        <taxon>Teleostei</taxon>
        <taxon>Neoteleostei</taxon>
        <taxon>Acanthomorphata</taxon>
        <taxon>Eupercaria</taxon>
        <taxon>Perciformes</taxon>
        <taxon>Cottioidei</taxon>
        <taxon>Cottales</taxon>
        <taxon>Liparidae</taxon>
        <taxon>Liparis</taxon>
    </lineage>
</organism>